<feature type="transmembrane region" description="Helical" evidence="5">
    <location>
        <begin position="187"/>
        <end position="211"/>
    </location>
</feature>
<feature type="transmembrane region" description="Helical" evidence="5">
    <location>
        <begin position="217"/>
        <end position="235"/>
    </location>
</feature>
<dbReference type="InParanoid" id="A0A1V9XMM9"/>
<protein>
    <submittedName>
        <fullName evidence="6">Solute carrier family 22 member 6-B-like</fullName>
    </submittedName>
</protein>
<dbReference type="Proteomes" id="UP000192247">
    <property type="component" value="Unassembled WGS sequence"/>
</dbReference>
<comment type="caution">
    <text evidence="6">The sequence shown here is derived from an EMBL/GenBank/DDBJ whole genome shotgun (WGS) entry which is preliminary data.</text>
</comment>
<proteinExistence type="predicted"/>
<dbReference type="GO" id="GO:0016020">
    <property type="term" value="C:membrane"/>
    <property type="evidence" value="ECO:0007669"/>
    <property type="project" value="UniProtKB-SubCell"/>
</dbReference>
<evidence type="ECO:0000256" key="2">
    <source>
        <dbReference type="ARBA" id="ARBA00022692"/>
    </source>
</evidence>
<name>A0A1V9XMM9_9ACAR</name>
<evidence type="ECO:0000313" key="6">
    <source>
        <dbReference type="EMBL" id="OQR74765.1"/>
    </source>
</evidence>
<feature type="transmembrane region" description="Helical" evidence="5">
    <location>
        <begin position="161"/>
        <end position="180"/>
    </location>
</feature>
<evidence type="ECO:0000256" key="5">
    <source>
        <dbReference type="SAM" id="Phobius"/>
    </source>
</evidence>
<dbReference type="InterPro" id="IPR005828">
    <property type="entry name" value="MFS_sugar_transport-like"/>
</dbReference>
<evidence type="ECO:0000256" key="3">
    <source>
        <dbReference type="ARBA" id="ARBA00022989"/>
    </source>
</evidence>
<dbReference type="Gene3D" id="1.20.1250.20">
    <property type="entry name" value="MFS general substrate transporter like domains"/>
    <property type="match status" value="1"/>
</dbReference>
<accession>A0A1V9XMM9</accession>
<feature type="transmembrane region" description="Helical" evidence="5">
    <location>
        <begin position="336"/>
        <end position="356"/>
    </location>
</feature>
<dbReference type="PANTHER" id="PTHR24064">
    <property type="entry name" value="SOLUTE CARRIER FAMILY 22 MEMBER"/>
    <property type="match status" value="1"/>
</dbReference>
<feature type="transmembrane region" description="Helical" evidence="5">
    <location>
        <begin position="130"/>
        <end position="149"/>
    </location>
</feature>
<evidence type="ECO:0000256" key="1">
    <source>
        <dbReference type="ARBA" id="ARBA00004141"/>
    </source>
</evidence>
<feature type="transmembrane region" description="Helical" evidence="5">
    <location>
        <begin position="368"/>
        <end position="386"/>
    </location>
</feature>
<feature type="transmembrane region" description="Helical" evidence="5">
    <location>
        <begin position="306"/>
        <end position="324"/>
    </location>
</feature>
<keyword evidence="4 5" id="KW-0472">Membrane</keyword>
<dbReference type="Pfam" id="PF00083">
    <property type="entry name" value="Sugar_tr"/>
    <property type="match status" value="1"/>
</dbReference>
<feature type="transmembrane region" description="Helical" evidence="5">
    <location>
        <begin position="422"/>
        <end position="441"/>
    </location>
</feature>
<dbReference type="InterPro" id="IPR036259">
    <property type="entry name" value="MFS_trans_sf"/>
</dbReference>
<comment type="subcellular location">
    <subcellularLocation>
        <location evidence="1">Membrane</location>
        <topology evidence="1">Multi-pass membrane protein</topology>
    </subcellularLocation>
</comment>
<feature type="transmembrane region" description="Helical" evidence="5">
    <location>
        <begin position="453"/>
        <end position="472"/>
    </location>
</feature>
<evidence type="ECO:0000256" key="4">
    <source>
        <dbReference type="ARBA" id="ARBA00023136"/>
    </source>
</evidence>
<dbReference type="SUPFAM" id="SSF103473">
    <property type="entry name" value="MFS general substrate transporter"/>
    <property type="match status" value="1"/>
</dbReference>
<keyword evidence="7" id="KW-1185">Reference proteome</keyword>
<gene>
    <name evidence="6" type="ORF">BIW11_00901</name>
</gene>
<sequence>MAWTNMMSPLMAADVPHWCAPPNSSIPEDWWRDNGVPRTPNGKPDECQMFKWSVDPEEKWGGRIDREETVPCTHGWVFNHEDYGNTATEEWLLVCGDAWKRSAMQSVIMAGSFVGVVVCGRLSDKFGRKFTFIAGLCVLLCTGISAAFAPTFASFNAVRCVMSASISGLTVAVVTLFMEIMPEKDRIYMNVGFGIGYAIPLMLIPLLSYYLQNFRHMQLAIGLSGLTLIPFVFILEESPKWLLAKHQLVRTEKVIVRILNRNRRPVPDMSRIMPKLALHVETESAAASKNLGFVDLVKVPVLRRNLIFLGTLWFSGSLTGYYMALNAHRLPGNAQLNFAISTLSEFPSAFIGMYLLRKCRRRQSQMVNLLLAIVTFSCVYFIDDTWASTKVWGMMIVRFFLFTCGFVKWVNIHEINPTPARSAGFAMCMMCSRVAAMIAPFLKDIGDWTHHSVPYFVFVALESLSIWCIFMLPETLHKPLPDTIENVKSLRKPLPNEKCGPQTVTQNDHR</sequence>
<organism evidence="6 7">
    <name type="scientific">Tropilaelaps mercedesae</name>
    <dbReference type="NCBI Taxonomy" id="418985"/>
    <lineage>
        <taxon>Eukaryota</taxon>
        <taxon>Metazoa</taxon>
        <taxon>Ecdysozoa</taxon>
        <taxon>Arthropoda</taxon>
        <taxon>Chelicerata</taxon>
        <taxon>Arachnida</taxon>
        <taxon>Acari</taxon>
        <taxon>Parasitiformes</taxon>
        <taxon>Mesostigmata</taxon>
        <taxon>Gamasina</taxon>
        <taxon>Dermanyssoidea</taxon>
        <taxon>Laelapidae</taxon>
        <taxon>Tropilaelaps</taxon>
    </lineage>
</organism>
<dbReference type="AlphaFoldDB" id="A0A1V9XMM9"/>
<reference evidence="6 7" key="1">
    <citation type="journal article" date="2017" name="Gigascience">
        <title>Draft genome of the honey bee ectoparasitic mite, Tropilaelaps mercedesae, is shaped by the parasitic life history.</title>
        <authorList>
            <person name="Dong X."/>
            <person name="Armstrong S.D."/>
            <person name="Xia D."/>
            <person name="Makepeace B.L."/>
            <person name="Darby A.C."/>
            <person name="Kadowaki T."/>
        </authorList>
    </citation>
    <scope>NUCLEOTIDE SEQUENCE [LARGE SCALE GENOMIC DNA]</scope>
    <source>
        <strain evidence="6">Wuxi-XJTLU</strain>
    </source>
</reference>
<dbReference type="STRING" id="418985.A0A1V9XMM9"/>
<dbReference type="OrthoDB" id="6512568at2759"/>
<dbReference type="GO" id="GO:0022857">
    <property type="term" value="F:transmembrane transporter activity"/>
    <property type="evidence" value="ECO:0007669"/>
    <property type="project" value="InterPro"/>
</dbReference>
<dbReference type="EMBL" id="MNPL01007432">
    <property type="protein sequence ID" value="OQR74765.1"/>
    <property type="molecule type" value="Genomic_DNA"/>
</dbReference>
<keyword evidence="3 5" id="KW-1133">Transmembrane helix</keyword>
<evidence type="ECO:0000313" key="7">
    <source>
        <dbReference type="Proteomes" id="UP000192247"/>
    </source>
</evidence>
<keyword evidence="2 5" id="KW-0812">Transmembrane</keyword>
<feature type="transmembrane region" description="Helical" evidence="5">
    <location>
        <begin position="392"/>
        <end position="410"/>
    </location>
</feature>